<dbReference type="AlphaFoldDB" id="F2T4Y1"/>
<dbReference type="InterPro" id="IPR010301">
    <property type="entry name" value="RRP1"/>
</dbReference>
<protein>
    <submittedName>
        <fullName evidence="6">Ribosomal RNA processing protein</fullName>
    </submittedName>
</protein>
<dbReference type="GO" id="GO:0030688">
    <property type="term" value="C:preribosome, small subunit precursor"/>
    <property type="evidence" value="ECO:0007669"/>
    <property type="project" value="InterPro"/>
</dbReference>
<evidence type="ECO:0000256" key="1">
    <source>
        <dbReference type="ARBA" id="ARBA00004123"/>
    </source>
</evidence>
<dbReference type="PANTHER" id="PTHR13026">
    <property type="entry name" value="NNP-1 PROTEIN NOVEL NUCLEAR PROTEIN 1 NOP52"/>
    <property type="match status" value="1"/>
</dbReference>
<feature type="compositionally biased region" description="Acidic residues" evidence="5">
    <location>
        <begin position="249"/>
        <end position="263"/>
    </location>
</feature>
<reference evidence="6" key="1">
    <citation type="submission" date="2010-03" db="EMBL/GenBank/DDBJ databases">
        <title>Annotation of Blastomyces dermatitidis strain ATCC 18188.</title>
        <authorList>
            <consortium name="The Broad Institute Genome Sequencing Platform"/>
            <consortium name="Broad Institute Genome Sequencing Center for Infectious Disease."/>
            <person name="Cuomo C."/>
            <person name="Klein B."/>
            <person name="Sullivan T."/>
            <person name="Heitman J."/>
            <person name="Young S."/>
            <person name="Zeng Q."/>
            <person name="Gargeya S."/>
            <person name="Alvarado L."/>
            <person name="Berlin A.M."/>
            <person name="Chapman S.B."/>
            <person name="Chen Z."/>
            <person name="Freedman E."/>
            <person name="Gellesch M."/>
            <person name="Goldberg J."/>
            <person name="Griggs A."/>
            <person name="Gujja S."/>
            <person name="Heilman E."/>
            <person name="Heiman D."/>
            <person name="Howarth C."/>
            <person name="Mehta T."/>
            <person name="Neiman D."/>
            <person name="Pearson M."/>
            <person name="Roberts A."/>
            <person name="Saif S."/>
            <person name="Shea T."/>
            <person name="Shenoy N."/>
            <person name="Sisk P."/>
            <person name="Stolte C."/>
            <person name="Sykes S."/>
            <person name="White J."/>
            <person name="Yandava C."/>
            <person name="Haas B."/>
            <person name="Nusbaum C."/>
            <person name="Birren B."/>
        </authorList>
    </citation>
    <scope>NUCLEOTIDE SEQUENCE [LARGE SCALE GENOMIC DNA]</scope>
    <source>
        <strain evidence="6">ATCC 18188</strain>
    </source>
</reference>
<accession>F2T4Y1</accession>
<dbReference type="PANTHER" id="PTHR13026:SF0">
    <property type="entry name" value="RIBOSOMAL RNA PROCESSING 1B"/>
    <property type="match status" value="1"/>
</dbReference>
<comment type="similarity">
    <text evidence="2">Belongs to the RRP1 family.</text>
</comment>
<evidence type="ECO:0000256" key="5">
    <source>
        <dbReference type="SAM" id="MobiDB-lite"/>
    </source>
</evidence>
<feature type="compositionally biased region" description="Basic residues" evidence="5">
    <location>
        <begin position="155"/>
        <end position="166"/>
    </location>
</feature>
<feature type="region of interest" description="Disordered" evidence="5">
    <location>
        <begin position="135"/>
        <end position="182"/>
    </location>
</feature>
<feature type="region of interest" description="Disordered" evidence="5">
    <location>
        <begin position="249"/>
        <end position="276"/>
    </location>
</feature>
<evidence type="ECO:0000256" key="4">
    <source>
        <dbReference type="ARBA" id="ARBA00023242"/>
    </source>
</evidence>
<keyword evidence="4" id="KW-0539">Nucleus</keyword>
<dbReference type="Pfam" id="PF05997">
    <property type="entry name" value="Nop52"/>
    <property type="match status" value="2"/>
</dbReference>
<dbReference type="GO" id="GO:0005634">
    <property type="term" value="C:nucleus"/>
    <property type="evidence" value="ECO:0007669"/>
    <property type="project" value="UniProtKB-SubCell"/>
</dbReference>
<dbReference type="HOGENOM" id="CLU_022876_0_1_1"/>
<keyword evidence="3" id="KW-0698">rRNA processing</keyword>
<feature type="compositionally biased region" description="Acidic residues" evidence="5">
    <location>
        <begin position="170"/>
        <end position="180"/>
    </location>
</feature>
<gene>
    <name evidence="6" type="ORF">BDDG_01143</name>
</gene>
<sequence>MDKIAQTPFVRELASSDKRTRDKALESLTRFIQSRIGLQLVELLKIWKGLFYCFYHSDRPLTQQSLSRSLSYALVPSLPEQTLQPFLRAFWITMSRDFHSLDRLRLDKYLYLIRCYVGVAFDVFLKKGLAGVEGEAKEGQGNGKGNGTGKEKSAGKKKGSLGKRKRGGEVDENEEADAESGDSGVWKELGIYLDMLEEGPLCPINFDPAGDDGAEDPAVRMHKGPDGLRYHLLDIWLDEIEKVAVVEVEGDTEEDGNDDDDAEGRDNDGTKEKKTKKRLKQGVPMELLLRPIVGLQRKSISKLVRKRAGEVLDDERLVEWGVREKKDDDDDDDDDDNDEEEWGGIDGCIFFFSPFYYSESFICRCLFGLVL</sequence>
<proteinExistence type="inferred from homology"/>
<evidence type="ECO:0000256" key="3">
    <source>
        <dbReference type="ARBA" id="ARBA00022552"/>
    </source>
</evidence>
<dbReference type="GO" id="GO:0006364">
    <property type="term" value="P:rRNA processing"/>
    <property type="evidence" value="ECO:0007669"/>
    <property type="project" value="UniProtKB-KW"/>
</dbReference>
<dbReference type="OrthoDB" id="2019504at2759"/>
<comment type="subcellular location">
    <subcellularLocation>
        <location evidence="1">Nucleus</location>
    </subcellularLocation>
</comment>
<evidence type="ECO:0000256" key="2">
    <source>
        <dbReference type="ARBA" id="ARBA00006374"/>
    </source>
</evidence>
<evidence type="ECO:0000313" key="6">
    <source>
        <dbReference type="EMBL" id="EGE78206.1"/>
    </source>
</evidence>
<organism evidence="6">
    <name type="scientific">Ajellomyces dermatitidis (strain ATCC 18188 / CBS 674.68)</name>
    <name type="common">Blastomyces dermatitidis</name>
    <dbReference type="NCBI Taxonomy" id="653446"/>
    <lineage>
        <taxon>Eukaryota</taxon>
        <taxon>Fungi</taxon>
        <taxon>Dikarya</taxon>
        <taxon>Ascomycota</taxon>
        <taxon>Pezizomycotina</taxon>
        <taxon>Eurotiomycetes</taxon>
        <taxon>Eurotiomycetidae</taxon>
        <taxon>Onygenales</taxon>
        <taxon>Ajellomycetaceae</taxon>
        <taxon>Blastomyces</taxon>
    </lineage>
</organism>
<dbReference type="EMBL" id="GG749409">
    <property type="protein sequence ID" value="EGE78206.1"/>
    <property type="molecule type" value="Genomic_DNA"/>
</dbReference>
<name>F2T4Y1_AJEDA</name>
<dbReference type="Proteomes" id="UP000007802">
    <property type="component" value="Unassembled WGS sequence"/>
</dbReference>